<feature type="transmembrane region" description="Helical" evidence="8">
    <location>
        <begin position="76"/>
        <end position="102"/>
    </location>
</feature>
<dbReference type="AlphaFoldDB" id="A0A4Y8Q458"/>
<sequence length="370" mass="41190">MMKAFEYGDQEISSAQMAITIASILIDVGILNLPREVAEVTEASDGWISIAAAGLIAVACAWIIGKLAIRVGTKGLYGYSASVITKPLASIFMLGLSVYFLLFSSYEVRSIANTSKQYLFEQTPAEVIALIFLLVVAYAVSGTRVGLIRLNVLFLPLVIVIAIIVTFCSYSIFSFGDLKPFFISDWKQIVHGMKRSEYPYLGFETILIYISIMNKPKDAPKAAMLGVIVPTVLYLLIYITAVGVFSNASLREIKYPTLELAKEVRVPGQFFERFESMLFTIWLLTVFNTMSMAFDSAIYCLSSLFRKVKRTTWVIALCPLIYLTCMVPQDNVDFDLLGKLVCDFANVFAYGAPILILLISLVRRRKSHVP</sequence>
<evidence type="ECO:0000256" key="2">
    <source>
        <dbReference type="ARBA" id="ARBA00007998"/>
    </source>
</evidence>
<accession>A0A4Y8Q458</accession>
<gene>
    <name evidence="9" type="ORF">B5M42_09515</name>
</gene>
<feature type="transmembrane region" description="Helical" evidence="8">
    <location>
        <begin position="344"/>
        <end position="362"/>
    </location>
</feature>
<keyword evidence="3" id="KW-0813">Transport</keyword>
<evidence type="ECO:0000256" key="3">
    <source>
        <dbReference type="ARBA" id="ARBA00022448"/>
    </source>
</evidence>
<dbReference type="PANTHER" id="PTHR34975">
    <property type="entry name" value="SPORE GERMINATION PROTEIN A2"/>
    <property type="match status" value="1"/>
</dbReference>
<feature type="transmembrane region" description="Helical" evidence="8">
    <location>
        <begin position="46"/>
        <end position="64"/>
    </location>
</feature>
<comment type="subcellular location">
    <subcellularLocation>
        <location evidence="1">Membrane</location>
        <topology evidence="1">Multi-pass membrane protein</topology>
    </subcellularLocation>
</comment>
<comment type="similarity">
    <text evidence="2">Belongs to the amino acid-polyamine-organocation (APC) superfamily. Spore germination protein (SGP) (TC 2.A.3.9) family.</text>
</comment>
<reference evidence="9 10" key="1">
    <citation type="submission" date="2017-03" db="EMBL/GenBank/DDBJ databases">
        <title>Isolation of Levoglucosan Utilizing Bacteria.</title>
        <authorList>
            <person name="Arya A.S."/>
        </authorList>
    </citation>
    <scope>NUCLEOTIDE SEQUENCE [LARGE SCALE GENOMIC DNA]</scope>
    <source>
        <strain evidence="9 10">MEC069</strain>
    </source>
</reference>
<keyword evidence="5 8" id="KW-0812">Transmembrane</keyword>
<dbReference type="Gene3D" id="1.20.1740.10">
    <property type="entry name" value="Amino acid/polyamine transporter I"/>
    <property type="match status" value="1"/>
</dbReference>
<feature type="transmembrane region" description="Helical" evidence="8">
    <location>
        <begin position="12"/>
        <end position="34"/>
    </location>
</feature>
<evidence type="ECO:0000256" key="5">
    <source>
        <dbReference type="ARBA" id="ARBA00022692"/>
    </source>
</evidence>
<evidence type="ECO:0000256" key="7">
    <source>
        <dbReference type="ARBA" id="ARBA00023136"/>
    </source>
</evidence>
<keyword evidence="6 8" id="KW-1133">Transmembrane helix</keyword>
<keyword evidence="10" id="KW-1185">Reference proteome</keyword>
<evidence type="ECO:0000256" key="1">
    <source>
        <dbReference type="ARBA" id="ARBA00004141"/>
    </source>
</evidence>
<dbReference type="NCBIfam" id="TIGR00912">
    <property type="entry name" value="2A0309"/>
    <property type="match status" value="1"/>
</dbReference>
<comment type="caution">
    <text evidence="9">The sequence shown here is derived from an EMBL/GenBank/DDBJ whole genome shotgun (WGS) entry which is preliminary data.</text>
</comment>
<evidence type="ECO:0000313" key="10">
    <source>
        <dbReference type="Proteomes" id="UP000298246"/>
    </source>
</evidence>
<dbReference type="EMBL" id="MYFO01000009">
    <property type="protein sequence ID" value="TFE88673.1"/>
    <property type="molecule type" value="Genomic_DNA"/>
</dbReference>
<dbReference type="OrthoDB" id="2716906at2"/>
<keyword evidence="4" id="KW-0309">Germination</keyword>
<dbReference type="GO" id="GO:0016020">
    <property type="term" value="C:membrane"/>
    <property type="evidence" value="ECO:0007669"/>
    <property type="project" value="UniProtKB-SubCell"/>
</dbReference>
<name>A0A4Y8Q458_9BACL</name>
<dbReference type="GO" id="GO:0009847">
    <property type="term" value="P:spore germination"/>
    <property type="evidence" value="ECO:0007669"/>
    <property type="project" value="InterPro"/>
</dbReference>
<organism evidence="9 10">
    <name type="scientific">Paenibacillus athensensis</name>
    <dbReference type="NCBI Taxonomy" id="1967502"/>
    <lineage>
        <taxon>Bacteria</taxon>
        <taxon>Bacillati</taxon>
        <taxon>Bacillota</taxon>
        <taxon>Bacilli</taxon>
        <taxon>Bacillales</taxon>
        <taxon>Paenibacillaceae</taxon>
        <taxon>Paenibacillus</taxon>
    </lineage>
</organism>
<evidence type="ECO:0000256" key="8">
    <source>
        <dbReference type="SAM" id="Phobius"/>
    </source>
</evidence>
<evidence type="ECO:0000256" key="6">
    <source>
        <dbReference type="ARBA" id="ARBA00022989"/>
    </source>
</evidence>
<dbReference type="Proteomes" id="UP000298246">
    <property type="component" value="Unassembled WGS sequence"/>
</dbReference>
<dbReference type="InterPro" id="IPR004761">
    <property type="entry name" value="Spore_GerAB"/>
</dbReference>
<feature type="transmembrane region" description="Helical" evidence="8">
    <location>
        <begin position="152"/>
        <end position="176"/>
    </location>
</feature>
<feature type="transmembrane region" description="Helical" evidence="8">
    <location>
        <begin position="313"/>
        <end position="332"/>
    </location>
</feature>
<feature type="transmembrane region" description="Helical" evidence="8">
    <location>
        <begin position="279"/>
        <end position="301"/>
    </location>
</feature>
<feature type="transmembrane region" description="Helical" evidence="8">
    <location>
        <begin position="224"/>
        <end position="245"/>
    </location>
</feature>
<evidence type="ECO:0000313" key="9">
    <source>
        <dbReference type="EMBL" id="TFE88673.1"/>
    </source>
</evidence>
<dbReference type="PANTHER" id="PTHR34975:SF2">
    <property type="entry name" value="SPORE GERMINATION PROTEIN A2"/>
    <property type="match status" value="1"/>
</dbReference>
<proteinExistence type="inferred from homology"/>
<evidence type="ECO:0000256" key="4">
    <source>
        <dbReference type="ARBA" id="ARBA00022544"/>
    </source>
</evidence>
<keyword evidence="7 8" id="KW-0472">Membrane</keyword>
<feature type="transmembrane region" description="Helical" evidence="8">
    <location>
        <begin position="122"/>
        <end position="140"/>
    </location>
</feature>
<dbReference type="Pfam" id="PF03845">
    <property type="entry name" value="Spore_permease"/>
    <property type="match status" value="1"/>
</dbReference>
<protein>
    <submittedName>
        <fullName evidence="9">Spore gernimation protein</fullName>
    </submittedName>
</protein>